<sequence>MELNQFIRQRRPRWERLDVLLTRLEEKGADGLAPEQVDELFSLYRLTSSDLNIAQTQTANPALLESLEHLVGRAYAQLTVPRRVQPFRAYWRIIRHTFPALMRREKRLLGLATLGMLTGMLFGFLGTMIHPDTSLVFISAFPYHLEQSPAERVANLEAMEAEGVSQIQTAGDHANFTAQLMTHNIRVTILAFALGLTFGVGTMIVLFYNGCILGSLAYLYYDDQQMLFFLAWIGPHGAIELPCILFGCTAGFMLARAQLNFDGGSLRQQLRAMRPSLVHILVGAATLLVIAAVIEGGFSQINEPTLPYALKVAVAALLFVALLAYLFVMPVAPGAGDRSGDLVGRGGGVPRV</sequence>
<evidence type="ECO:0000313" key="3">
    <source>
        <dbReference type="Proteomes" id="UP001575105"/>
    </source>
</evidence>
<name>A0ABV4U8F6_9BACT</name>
<proteinExistence type="predicted"/>
<dbReference type="PANTHER" id="PTHR35337:SF1">
    <property type="entry name" value="SLR1478 PROTEIN"/>
    <property type="match status" value="1"/>
</dbReference>
<evidence type="ECO:0000313" key="2">
    <source>
        <dbReference type="EMBL" id="MFA9479884.1"/>
    </source>
</evidence>
<keyword evidence="1" id="KW-1133">Transmembrane helix</keyword>
<feature type="transmembrane region" description="Helical" evidence="1">
    <location>
        <begin position="276"/>
        <end position="294"/>
    </location>
</feature>
<dbReference type="Proteomes" id="UP001575105">
    <property type="component" value="Unassembled WGS sequence"/>
</dbReference>
<keyword evidence="3" id="KW-1185">Reference proteome</keyword>
<dbReference type="PANTHER" id="PTHR35337">
    <property type="entry name" value="SLR1478 PROTEIN"/>
    <property type="match status" value="1"/>
</dbReference>
<dbReference type="EMBL" id="JBGUBD010000013">
    <property type="protein sequence ID" value="MFA9479884.1"/>
    <property type="molecule type" value="Genomic_DNA"/>
</dbReference>
<protein>
    <submittedName>
        <fullName evidence="2">Stage II sporulation protein M</fullName>
    </submittedName>
</protein>
<accession>A0ABV4U8F6</accession>
<dbReference type="InterPro" id="IPR002798">
    <property type="entry name" value="SpoIIM-like"/>
</dbReference>
<keyword evidence="1" id="KW-0472">Membrane</keyword>
<reference evidence="2 3" key="1">
    <citation type="submission" date="2024-08" db="EMBL/GenBank/DDBJ databases">
        <title>Whole-genome sequencing of halo(alkali)philic microorganisms from hypersaline lakes.</title>
        <authorList>
            <person name="Sorokin D.Y."/>
            <person name="Merkel A.Y."/>
            <person name="Messina E."/>
            <person name="Yakimov M."/>
        </authorList>
    </citation>
    <scope>NUCLEOTIDE SEQUENCE [LARGE SCALE GENOMIC DNA]</scope>
    <source>
        <strain evidence="2 3">AB-hyl4</strain>
    </source>
</reference>
<feature type="transmembrane region" description="Helical" evidence="1">
    <location>
        <begin position="108"/>
        <end position="129"/>
    </location>
</feature>
<organism evidence="2 3">
    <name type="scientific">Natronomicrosphaera hydrolytica</name>
    <dbReference type="NCBI Taxonomy" id="3242702"/>
    <lineage>
        <taxon>Bacteria</taxon>
        <taxon>Pseudomonadati</taxon>
        <taxon>Planctomycetota</taxon>
        <taxon>Phycisphaerae</taxon>
        <taxon>Phycisphaerales</taxon>
        <taxon>Phycisphaeraceae</taxon>
        <taxon>Natronomicrosphaera</taxon>
    </lineage>
</organism>
<dbReference type="Pfam" id="PF01944">
    <property type="entry name" value="SpoIIM"/>
    <property type="match status" value="1"/>
</dbReference>
<feature type="transmembrane region" description="Helical" evidence="1">
    <location>
        <begin position="227"/>
        <end position="255"/>
    </location>
</feature>
<gene>
    <name evidence="2" type="ORF">ACERK3_16495</name>
</gene>
<keyword evidence="1" id="KW-0812">Transmembrane</keyword>
<evidence type="ECO:0000256" key="1">
    <source>
        <dbReference type="SAM" id="Phobius"/>
    </source>
</evidence>
<feature type="transmembrane region" description="Helical" evidence="1">
    <location>
        <begin position="189"/>
        <end position="221"/>
    </location>
</feature>
<dbReference type="RefSeq" id="WP_425346810.1">
    <property type="nucleotide sequence ID" value="NZ_JBGUBD010000013.1"/>
</dbReference>
<comment type="caution">
    <text evidence="2">The sequence shown here is derived from an EMBL/GenBank/DDBJ whole genome shotgun (WGS) entry which is preliminary data.</text>
</comment>
<feature type="transmembrane region" description="Helical" evidence="1">
    <location>
        <begin position="306"/>
        <end position="328"/>
    </location>
</feature>